<dbReference type="GO" id="GO:0045436">
    <property type="term" value="F:lycopene beta cyclase activity"/>
    <property type="evidence" value="ECO:0007669"/>
    <property type="project" value="UniProtKB-ARBA"/>
</dbReference>
<comment type="pathway">
    <text evidence="2">Carotenoid biosynthesis.</text>
</comment>
<feature type="transmembrane region" description="Helical" evidence="8">
    <location>
        <begin position="110"/>
        <end position="128"/>
    </location>
</feature>
<evidence type="ECO:0000313" key="10">
    <source>
        <dbReference type="EMBL" id="KKW15451.1"/>
    </source>
</evidence>
<dbReference type="GO" id="GO:0016020">
    <property type="term" value="C:membrane"/>
    <property type="evidence" value="ECO:0007669"/>
    <property type="project" value="UniProtKB-SubCell"/>
</dbReference>
<dbReference type="AlphaFoldDB" id="A0A0G1W9H6"/>
<feature type="transmembrane region" description="Helical" evidence="8">
    <location>
        <begin position="191"/>
        <end position="218"/>
    </location>
</feature>
<dbReference type="GO" id="GO:0016872">
    <property type="term" value="F:intramolecular lyase activity"/>
    <property type="evidence" value="ECO:0007669"/>
    <property type="project" value="InterPro"/>
</dbReference>
<gene>
    <name evidence="10" type="ORF">UY55_C0001G0205</name>
</gene>
<organism evidence="10 11">
    <name type="scientific">Candidatus Jorgensenbacteria bacterium GW2011_GWB1_50_10</name>
    <dbReference type="NCBI Taxonomy" id="1618665"/>
    <lineage>
        <taxon>Bacteria</taxon>
        <taxon>Candidatus Joergenseniibacteriota</taxon>
    </lineage>
</organism>
<keyword evidence="3 8" id="KW-0812">Transmembrane</keyword>
<evidence type="ECO:0000256" key="8">
    <source>
        <dbReference type="SAM" id="Phobius"/>
    </source>
</evidence>
<evidence type="ECO:0000256" key="4">
    <source>
        <dbReference type="ARBA" id="ARBA00022746"/>
    </source>
</evidence>
<evidence type="ECO:0000256" key="1">
    <source>
        <dbReference type="ARBA" id="ARBA00004141"/>
    </source>
</evidence>
<dbReference type="Pfam" id="PF18916">
    <property type="entry name" value="Lycopene_cyc"/>
    <property type="match status" value="1"/>
</dbReference>
<keyword evidence="5 8" id="KW-1133">Transmembrane helix</keyword>
<evidence type="ECO:0000259" key="9">
    <source>
        <dbReference type="Pfam" id="PF18916"/>
    </source>
</evidence>
<evidence type="ECO:0000256" key="2">
    <source>
        <dbReference type="ARBA" id="ARBA00004829"/>
    </source>
</evidence>
<feature type="transmembrane region" description="Helical" evidence="8">
    <location>
        <begin position="35"/>
        <end position="53"/>
    </location>
</feature>
<feature type="domain" description="Lycopene cyclase" evidence="9">
    <location>
        <begin position="132"/>
        <end position="224"/>
    </location>
</feature>
<evidence type="ECO:0000256" key="7">
    <source>
        <dbReference type="ARBA" id="ARBA00023235"/>
    </source>
</evidence>
<accession>A0A0G1W9H6</accession>
<proteinExistence type="predicted"/>
<dbReference type="PATRIC" id="fig|1618665.3.peg.211"/>
<evidence type="ECO:0000256" key="3">
    <source>
        <dbReference type="ARBA" id="ARBA00022692"/>
    </source>
</evidence>
<evidence type="ECO:0000256" key="5">
    <source>
        <dbReference type="ARBA" id="ARBA00022989"/>
    </source>
</evidence>
<dbReference type="EMBL" id="LCQK01000001">
    <property type="protein sequence ID" value="KKW15451.1"/>
    <property type="molecule type" value="Genomic_DNA"/>
</dbReference>
<comment type="subcellular location">
    <subcellularLocation>
        <location evidence="1">Membrane</location>
        <topology evidence="1">Multi-pass membrane protein</topology>
    </subcellularLocation>
</comment>
<keyword evidence="6 8" id="KW-0472">Membrane</keyword>
<protein>
    <recommendedName>
        <fullName evidence="9">Lycopene cyclase domain-containing protein</fullName>
    </recommendedName>
</protein>
<dbReference type="GO" id="GO:0016117">
    <property type="term" value="P:carotenoid biosynthetic process"/>
    <property type="evidence" value="ECO:0007669"/>
    <property type="project" value="UniProtKB-KW"/>
</dbReference>
<feature type="transmembrane region" description="Helical" evidence="8">
    <location>
        <begin position="6"/>
        <end position="23"/>
    </location>
</feature>
<dbReference type="Proteomes" id="UP000034224">
    <property type="component" value="Unassembled WGS sequence"/>
</dbReference>
<keyword evidence="4" id="KW-0125">Carotenoid biosynthesis</keyword>
<dbReference type="STRING" id="1618665.UY55_C0001G0205"/>
<feature type="transmembrane region" description="Helical" evidence="8">
    <location>
        <begin position="163"/>
        <end position="185"/>
    </location>
</feature>
<comment type="caution">
    <text evidence="10">The sequence shown here is derived from an EMBL/GenBank/DDBJ whole genome shotgun (WGS) entry which is preliminary data.</text>
</comment>
<feature type="transmembrane region" description="Helical" evidence="8">
    <location>
        <begin position="134"/>
        <end position="151"/>
    </location>
</feature>
<keyword evidence="7" id="KW-0413">Isomerase</keyword>
<dbReference type="InterPro" id="IPR017825">
    <property type="entry name" value="Lycopene_cyclase_dom"/>
</dbReference>
<feature type="transmembrane region" description="Helical" evidence="8">
    <location>
        <begin position="73"/>
        <end position="90"/>
    </location>
</feature>
<evidence type="ECO:0000313" key="11">
    <source>
        <dbReference type="Proteomes" id="UP000034224"/>
    </source>
</evidence>
<sequence>MQYAWLIWSLILLAIWFAVYLSLKNKESRKEMLTVSFWTSLLGFTEPLFVPEYWAPPSLFDLAMRTGFDVESLIFSFGIGGIAVVLYERVFRTKHELMPQKERHAGGHRYHLWAIISTPVILVVLLLTTNLNPIYSSAIALVAGGLFTWYCRPDLKKKMIASAFIFFGLYFLYFLTLIIMFPGYVEKVWNLSVISGILVLGIPLEELMFALSFGFLWSSIYEHFTWRRVKNLDTSVIMIRKGRKIK</sequence>
<evidence type="ECO:0000256" key="6">
    <source>
        <dbReference type="ARBA" id="ARBA00023136"/>
    </source>
</evidence>
<name>A0A0G1W9H6_9BACT</name>
<reference evidence="10 11" key="1">
    <citation type="journal article" date="2015" name="Nature">
        <title>rRNA introns, odd ribosomes, and small enigmatic genomes across a large radiation of phyla.</title>
        <authorList>
            <person name="Brown C.T."/>
            <person name="Hug L.A."/>
            <person name="Thomas B.C."/>
            <person name="Sharon I."/>
            <person name="Castelle C.J."/>
            <person name="Singh A."/>
            <person name="Wilkins M.J."/>
            <person name="Williams K.H."/>
            <person name="Banfield J.F."/>
        </authorList>
    </citation>
    <scope>NUCLEOTIDE SEQUENCE [LARGE SCALE GENOMIC DNA]</scope>
</reference>